<keyword evidence="2" id="KW-1185">Reference proteome</keyword>
<proteinExistence type="predicted"/>
<evidence type="ECO:0000313" key="1">
    <source>
        <dbReference type="EMBL" id="KAG5954705.1"/>
    </source>
</evidence>
<organism evidence="1 2">
    <name type="scientific">Claviceps arundinis</name>
    <dbReference type="NCBI Taxonomy" id="1623583"/>
    <lineage>
        <taxon>Eukaryota</taxon>
        <taxon>Fungi</taxon>
        <taxon>Dikarya</taxon>
        <taxon>Ascomycota</taxon>
        <taxon>Pezizomycotina</taxon>
        <taxon>Sordariomycetes</taxon>
        <taxon>Hypocreomycetidae</taxon>
        <taxon>Hypocreales</taxon>
        <taxon>Clavicipitaceae</taxon>
        <taxon>Claviceps</taxon>
    </lineage>
</organism>
<reference evidence="1 2" key="1">
    <citation type="journal article" date="2020" name="bioRxiv">
        <title>Whole genome comparisons of ergot fungi reveals the divergence and evolution of species within the genus Claviceps are the result of varying mechanisms driving genome evolution and host range expansion.</title>
        <authorList>
            <person name="Wyka S.A."/>
            <person name="Mondo S.J."/>
            <person name="Liu M."/>
            <person name="Dettman J."/>
            <person name="Nalam V."/>
            <person name="Broders K.D."/>
        </authorList>
    </citation>
    <scope>NUCLEOTIDE SEQUENCE [LARGE SCALE GENOMIC DNA]</scope>
    <source>
        <strain evidence="1 2">LM583</strain>
    </source>
</reference>
<gene>
    <name evidence="1" type="ORF">E4U57_004195</name>
</gene>
<dbReference type="EMBL" id="SRPR01000310">
    <property type="protein sequence ID" value="KAG5954705.1"/>
    <property type="molecule type" value="Genomic_DNA"/>
</dbReference>
<sequence length="74" mass="8459">MSDIDKVDLLQIAIQPGFDKRCNRNTDIPADNYPTIMQLRRSLADTSLINRRAFVSKFNRRPTPSPSLRCNTGH</sequence>
<comment type="caution">
    <text evidence="1">The sequence shown here is derived from an EMBL/GenBank/DDBJ whole genome shotgun (WGS) entry which is preliminary data.</text>
</comment>
<dbReference type="Proteomes" id="UP000742024">
    <property type="component" value="Unassembled WGS sequence"/>
</dbReference>
<protein>
    <submittedName>
        <fullName evidence="1">Uncharacterized protein</fullName>
    </submittedName>
</protein>
<accession>A0ABQ7P5G2</accession>
<evidence type="ECO:0000313" key="2">
    <source>
        <dbReference type="Proteomes" id="UP000742024"/>
    </source>
</evidence>
<name>A0ABQ7P5G2_9HYPO</name>